<dbReference type="InterPro" id="IPR001024">
    <property type="entry name" value="PLAT/LH2_dom"/>
</dbReference>
<organism evidence="17 18">
    <name type="scientific">Cynoglossus semilaevis</name>
    <name type="common">Tongue sole</name>
    <dbReference type="NCBI Taxonomy" id="244447"/>
    <lineage>
        <taxon>Eukaryota</taxon>
        <taxon>Metazoa</taxon>
        <taxon>Chordata</taxon>
        <taxon>Craniata</taxon>
        <taxon>Vertebrata</taxon>
        <taxon>Euteleostomi</taxon>
        <taxon>Actinopterygii</taxon>
        <taxon>Neopterygii</taxon>
        <taxon>Teleostei</taxon>
        <taxon>Neoteleostei</taxon>
        <taxon>Acanthomorphata</taxon>
        <taxon>Carangaria</taxon>
        <taxon>Pleuronectiformes</taxon>
        <taxon>Pleuronectoidei</taxon>
        <taxon>Cynoglossidae</taxon>
        <taxon>Cynoglossinae</taxon>
        <taxon>Cynoglossus</taxon>
    </lineage>
</organism>
<dbReference type="GO" id="GO:0005506">
    <property type="term" value="F:iron ion binding"/>
    <property type="evidence" value="ECO:0007669"/>
    <property type="project" value="InterPro"/>
</dbReference>
<dbReference type="PROSITE" id="PS50095">
    <property type="entry name" value="PLAT"/>
    <property type="match status" value="1"/>
</dbReference>
<dbReference type="Gene3D" id="2.60.60.20">
    <property type="entry name" value="PLAT/LH2 domain"/>
    <property type="match status" value="1"/>
</dbReference>
<dbReference type="SUPFAM" id="SSF49723">
    <property type="entry name" value="Lipase/lipooxygenase domain (PLAT/LH2 domain)"/>
    <property type="match status" value="1"/>
</dbReference>
<keyword evidence="18" id="KW-1185">Reference proteome</keyword>
<feature type="domain" description="PLAT" evidence="15">
    <location>
        <begin position="2"/>
        <end position="120"/>
    </location>
</feature>
<comment type="similarity">
    <text evidence="3 14">Belongs to the lipoxygenase family.</text>
</comment>
<dbReference type="PRINTS" id="PR00467">
    <property type="entry name" value="MAMLPOXGNASE"/>
</dbReference>
<evidence type="ECO:0000256" key="10">
    <source>
        <dbReference type="PIRSR" id="PIRSR601885-1"/>
    </source>
</evidence>
<evidence type="ECO:0000256" key="13">
    <source>
        <dbReference type="PROSITE-ProRule" id="PRU00152"/>
    </source>
</evidence>
<comment type="pathway">
    <text evidence="2">Lipid metabolism.</text>
</comment>
<reference evidence="17" key="2">
    <citation type="submission" date="2025-08" db="UniProtKB">
        <authorList>
            <consortium name="Ensembl"/>
        </authorList>
    </citation>
    <scope>IDENTIFICATION</scope>
</reference>
<sequence>MSKYQVKVFTSERALPASFNQVFIKLVGENGESSHTMLKNLLQPLPFLQGSVVTFNVSCSSLGKLILIELDKKPLPLTPSNAWLPAKVEVVSPEGDTYSFPIYRWINDKEVHRFRAAEALKVSDDNHHLGRYDREKELKFRAEEYCWSEYAAGIPHCIKTENALSLPPEVQFSFTKKSEFFLTSAFGYLLLVFTAKLIFHLKKNHSSESITKNKTAVSEYVQKHWEEDEFFAYQFLNGVNPILIRKCTVLPDNFPVPDNVVLPQSKNSLRKEMKKGNIYLCDYKNLKDVKANIINGKQQYLTAPLVLLYKTPNDKLMPVAIQLNQEPGADNPIFYPNDSKYDWLTAKTFVRSADFSEHQLNVHLLRTHLLAEVFAVSLLRNFPMVHPLYKLLVPHTRYNLQINHLARLLLISPTGVFTQFSASGGDAMMPILQRSLKSVTYSSLCVPDSIAERGMGKIPNYYYRDDALRLWDITLKFVDGVVKYYYKSDSDVKKDSELQNWIGDIFEHGFLSNEASGIPRQFTKVVDLVKFVTMVIFTGSFQHAAVNSGQYDFGAWMPNTPISLQYPPPTTKGKTSEDTLVATLPDRNTTALGISTVWLLSRQSSDVVKVGQYPEDHFVEKVPRKLMAQFKGELDIVNKIMEVRNRNLKLKYEYLQPELVENSVAI</sequence>
<evidence type="ECO:0000256" key="11">
    <source>
        <dbReference type="PIRSR" id="PIRSR601885-2"/>
    </source>
</evidence>
<dbReference type="GO" id="GO:0005737">
    <property type="term" value="C:cytoplasm"/>
    <property type="evidence" value="ECO:0007669"/>
    <property type="project" value="UniProtKB-SubCell"/>
</dbReference>
<dbReference type="InParanoid" id="A0A3P8UV61"/>
<feature type="binding site" evidence="10">
    <location>
        <position position="666"/>
    </location>
    <ligand>
        <name>Fe cation</name>
        <dbReference type="ChEBI" id="CHEBI:24875"/>
        <note>catalytic</note>
    </ligand>
</feature>
<evidence type="ECO:0000313" key="18">
    <source>
        <dbReference type="Proteomes" id="UP000265120"/>
    </source>
</evidence>
<dbReference type="OMA" id="YKITCEH"/>
<dbReference type="PANTHER" id="PTHR11771">
    <property type="entry name" value="LIPOXYGENASE"/>
    <property type="match status" value="1"/>
</dbReference>
<dbReference type="SUPFAM" id="SSF48484">
    <property type="entry name" value="Lipoxigenase"/>
    <property type="match status" value="1"/>
</dbReference>
<evidence type="ECO:0000256" key="14">
    <source>
        <dbReference type="RuleBase" id="RU003974"/>
    </source>
</evidence>
<evidence type="ECO:0000259" key="15">
    <source>
        <dbReference type="PROSITE" id="PS50095"/>
    </source>
</evidence>
<dbReference type="GO" id="GO:0034440">
    <property type="term" value="P:lipid oxidation"/>
    <property type="evidence" value="ECO:0007669"/>
    <property type="project" value="InterPro"/>
</dbReference>
<dbReference type="Gene3D" id="1.20.245.10">
    <property type="entry name" value="Lipoxygenase-1, Domain 5"/>
    <property type="match status" value="1"/>
</dbReference>
<evidence type="ECO:0000313" key="17">
    <source>
        <dbReference type="Ensembl" id="ENSCSEP00000004145.1"/>
    </source>
</evidence>
<keyword evidence="11" id="KW-0106">Calcium</keyword>
<accession>A0A3P8UV61</accession>
<evidence type="ECO:0000256" key="12">
    <source>
        <dbReference type="PIRSR" id="PIRSR601885-3"/>
    </source>
</evidence>
<evidence type="ECO:0000256" key="9">
    <source>
        <dbReference type="ARBA" id="ARBA00023098"/>
    </source>
</evidence>
<reference evidence="17" key="3">
    <citation type="submission" date="2025-09" db="UniProtKB">
        <authorList>
            <consortium name="Ensembl"/>
        </authorList>
    </citation>
    <scope>IDENTIFICATION</scope>
</reference>
<dbReference type="GeneTree" id="ENSGT00940000155191"/>
<dbReference type="Pfam" id="PF01477">
    <property type="entry name" value="PLAT"/>
    <property type="match status" value="1"/>
</dbReference>
<keyword evidence="7 14" id="KW-0560">Oxidoreductase</keyword>
<keyword evidence="6 14" id="KW-0223">Dioxygenase</keyword>
<feature type="binding site" evidence="11">
    <location>
        <position position="40"/>
    </location>
    <ligand>
        <name>Ca(2+)</name>
        <dbReference type="ChEBI" id="CHEBI:29108"/>
        <label>2</label>
    </ligand>
</feature>
<dbReference type="Pfam" id="PF00305">
    <property type="entry name" value="Lipoxygenase"/>
    <property type="match status" value="1"/>
</dbReference>
<evidence type="ECO:0000259" key="16">
    <source>
        <dbReference type="PROSITE" id="PS51393"/>
    </source>
</evidence>
<evidence type="ECO:0000256" key="1">
    <source>
        <dbReference type="ARBA" id="ARBA00004496"/>
    </source>
</evidence>
<keyword evidence="9" id="KW-0443">Lipid metabolism</keyword>
<dbReference type="InterPro" id="IPR013819">
    <property type="entry name" value="LipOase_C"/>
</dbReference>
<comment type="subcellular location">
    <subcellularLocation>
        <location evidence="1">Cytoplasm</location>
    </subcellularLocation>
</comment>
<dbReference type="Ensembl" id="ENSCSET00000004198.1">
    <property type="protein sequence ID" value="ENSCSEP00000004145.1"/>
    <property type="gene ID" value="ENSCSEG00000002704.1"/>
</dbReference>
<evidence type="ECO:0000256" key="6">
    <source>
        <dbReference type="ARBA" id="ARBA00022964"/>
    </source>
</evidence>
<dbReference type="InterPro" id="IPR020834">
    <property type="entry name" value="LipOase_CS"/>
</dbReference>
<evidence type="ECO:0000256" key="7">
    <source>
        <dbReference type="ARBA" id="ARBA00023002"/>
    </source>
</evidence>
<protein>
    <submittedName>
        <fullName evidence="17">Arachidonate 15-lipoxygenase B-like</fullName>
    </submittedName>
</protein>
<evidence type="ECO:0000256" key="2">
    <source>
        <dbReference type="ARBA" id="ARBA00005189"/>
    </source>
</evidence>
<dbReference type="PROSITE" id="PS00081">
    <property type="entry name" value="LIPOXYGENASE_2"/>
    <property type="match status" value="1"/>
</dbReference>
<dbReference type="Gene3D" id="3.10.450.60">
    <property type="match status" value="1"/>
</dbReference>
<feature type="binding site" evidence="10">
    <location>
        <position position="363"/>
    </location>
    <ligand>
        <name>Fe cation</name>
        <dbReference type="ChEBI" id="CHEBI:24875"/>
        <note>catalytic</note>
    </ligand>
</feature>
<evidence type="ECO:0000256" key="3">
    <source>
        <dbReference type="ARBA" id="ARBA00009419"/>
    </source>
</evidence>
<keyword evidence="5 10" id="KW-0479">Metal-binding</keyword>
<comment type="cofactor">
    <cofactor evidence="10">
        <name>Fe cation</name>
        <dbReference type="ChEBI" id="CHEBI:24875"/>
    </cofactor>
    <text evidence="10">Binds 1 Fe cation per subunit.</text>
</comment>
<dbReference type="SMART" id="SM00308">
    <property type="entry name" value="LH2"/>
    <property type="match status" value="1"/>
</dbReference>
<dbReference type="InterPro" id="IPR001885">
    <property type="entry name" value="LipOase_mml"/>
</dbReference>
<dbReference type="PRINTS" id="PR00087">
    <property type="entry name" value="LIPOXYGENASE"/>
</dbReference>
<dbReference type="Proteomes" id="UP000265120">
    <property type="component" value="Chromosome 9"/>
</dbReference>
<dbReference type="InterPro" id="IPR020833">
    <property type="entry name" value="LipOase_Fe_BS"/>
</dbReference>
<keyword evidence="4" id="KW-0963">Cytoplasm</keyword>
<evidence type="ECO:0000256" key="8">
    <source>
        <dbReference type="ARBA" id="ARBA00023004"/>
    </source>
</evidence>
<feature type="binding site" evidence="11">
    <location>
        <position position="82"/>
    </location>
    <ligand>
        <name>Ca(2+)</name>
        <dbReference type="ChEBI" id="CHEBI:29108"/>
        <label>1</label>
    </ligand>
</feature>
<dbReference type="PROSITE" id="PS51393">
    <property type="entry name" value="LIPOXYGENASE_3"/>
    <property type="match status" value="1"/>
</dbReference>
<feature type="site" description="Essential for stabilizing binding to COTL1" evidence="12">
    <location>
        <position position="105"/>
    </location>
</feature>
<dbReference type="STRING" id="244447.ENSCSEP00000004145"/>
<reference evidence="17 18" key="1">
    <citation type="journal article" date="2014" name="Nat. Genet.">
        <title>Whole-genome sequence of a flatfish provides insights into ZW sex chromosome evolution and adaptation to a benthic lifestyle.</title>
        <authorList>
            <person name="Chen S."/>
            <person name="Zhang G."/>
            <person name="Shao C."/>
            <person name="Huang Q."/>
            <person name="Liu G."/>
            <person name="Zhang P."/>
            <person name="Song W."/>
            <person name="An N."/>
            <person name="Chalopin D."/>
            <person name="Volff J.N."/>
            <person name="Hong Y."/>
            <person name="Li Q."/>
            <person name="Sha Z."/>
            <person name="Zhou H."/>
            <person name="Xie M."/>
            <person name="Yu Q."/>
            <person name="Liu Y."/>
            <person name="Xiang H."/>
            <person name="Wang N."/>
            <person name="Wu K."/>
            <person name="Yang C."/>
            <person name="Zhou Q."/>
            <person name="Liao X."/>
            <person name="Yang L."/>
            <person name="Hu Q."/>
            <person name="Zhang J."/>
            <person name="Meng L."/>
            <person name="Jin L."/>
            <person name="Tian Y."/>
            <person name="Lian J."/>
            <person name="Yang J."/>
            <person name="Miao G."/>
            <person name="Liu S."/>
            <person name="Liang Z."/>
            <person name="Yan F."/>
            <person name="Li Y."/>
            <person name="Sun B."/>
            <person name="Zhang H."/>
            <person name="Zhang J."/>
            <person name="Zhu Y."/>
            <person name="Du M."/>
            <person name="Zhao Y."/>
            <person name="Schartl M."/>
            <person name="Tang Q."/>
            <person name="Wang J."/>
        </authorList>
    </citation>
    <scope>NUCLEOTIDE SEQUENCE</scope>
</reference>
<dbReference type="InterPro" id="IPR000907">
    <property type="entry name" value="LipOase"/>
</dbReference>
<feature type="binding site" evidence="10">
    <location>
        <position position="368"/>
    </location>
    <ligand>
        <name>Fe cation</name>
        <dbReference type="ChEBI" id="CHEBI:24875"/>
        <note>catalytic</note>
    </ligand>
</feature>
<proteinExistence type="inferred from homology"/>
<dbReference type="AlphaFoldDB" id="A0A3P8UV61"/>
<dbReference type="PROSITE" id="PS00711">
    <property type="entry name" value="LIPOXYGENASE_1"/>
    <property type="match status" value="1"/>
</dbReference>
<evidence type="ECO:0000256" key="4">
    <source>
        <dbReference type="ARBA" id="ARBA00022490"/>
    </source>
</evidence>
<feature type="binding site" evidence="10">
    <location>
        <position position="543"/>
    </location>
    <ligand>
        <name>Fe cation</name>
        <dbReference type="ChEBI" id="CHEBI:24875"/>
        <note>catalytic</note>
    </ligand>
</feature>
<dbReference type="InterPro" id="IPR036226">
    <property type="entry name" value="LipOase_C_sf"/>
</dbReference>
<comment type="caution">
    <text evidence="13">Lacks conserved residue(s) required for the propagation of feature annotation.</text>
</comment>
<feature type="domain" description="Lipoxygenase" evidence="16">
    <location>
        <begin position="119"/>
        <end position="666"/>
    </location>
</feature>
<dbReference type="GO" id="GO:0016702">
    <property type="term" value="F:oxidoreductase activity, acting on single donors with incorporation of molecular oxygen, incorporation of two atoms of oxygen"/>
    <property type="evidence" value="ECO:0007669"/>
    <property type="project" value="InterPro"/>
</dbReference>
<dbReference type="InterPro" id="IPR036392">
    <property type="entry name" value="PLAT/LH2_dom_sf"/>
</dbReference>
<keyword evidence="8 10" id="KW-0408">Iron</keyword>
<evidence type="ECO:0000256" key="5">
    <source>
        <dbReference type="ARBA" id="ARBA00022723"/>
    </source>
</evidence>
<name>A0A3P8UV61_CYNSE</name>
<dbReference type="FunFam" id="1.20.245.10:FF:000001">
    <property type="entry name" value="Arachidonate 5-lipoxygenase a"/>
    <property type="match status" value="1"/>
</dbReference>